<comment type="caution">
    <text evidence="2">The sequence shown here is derived from an EMBL/GenBank/DDBJ whole genome shotgun (WGS) entry which is preliminary data.</text>
</comment>
<protein>
    <submittedName>
        <fullName evidence="2">Uncharacterized protein</fullName>
    </submittedName>
</protein>
<evidence type="ECO:0000313" key="3">
    <source>
        <dbReference type="Proteomes" id="UP000663879"/>
    </source>
</evidence>
<accession>A0A814DGP7</accession>
<sequence>MYKNRLKIYYHGGVPLNIIKDKPVEINDQTEPKNETDSESLSSLSNSTEVDENIVTVDPFKPQNTDSSSLSDDEKNMLRKKKSVCLKRRRKKICKLCSLGGL</sequence>
<reference evidence="2" key="1">
    <citation type="submission" date="2021-02" db="EMBL/GenBank/DDBJ databases">
        <authorList>
            <person name="Nowell W R."/>
        </authorList>
    </citation>
    <scope>NUCLEOTIDE SEQUENCE</scope>
    <source>
        <strain evidence="2">Ploen Becks lab</strain>
    </source>
</reference>
<gene>
    <name evidence="2" type="ORF">OXX778_LOCUS14091</name>
</gene>
<dbReference type="EMBL" id="CAJNOC010002831">
    <property type="protein sequence ID" value="CAF0953904.1"/>
    <property type="molecule type" value="Genomic_DNA"/>
</dbReference>
<evidence type="ECO:0000256" key="1">
    <source>
        <dbReference type="SAM" id="MobiDB-lite"/>
    </source>
</evidence>
<dbReference type="AlphaFoldDB" id="A0A814DGP7"/>
<feature type="region of interest" description="Disordered" evidence="1">
    <location>
        <begin position="22"/>
        <end position="75"/>
    </location>
</feature>
<name>A0A814DGP7_9BILA</name>
<proteinExistence type="predicted"/>
<feature type="compositionally biased region" description="Low complexity" evidence="1">
    <location>
        <begin position="39"/>
        <end position="48"/>
    </location>
</feature>
<evidence type="ECO:0000313" key="2">
    <source>
        <dbReference type="EMBL" id="CAF0953904.1"/>
    </source>
</evidence>
<feature type="compositionally biased region" description="Basic and acidic residues" evidence="1">
    <location>
        <begin position="22"/>
        <end position="36"/>
    </location>
</feature>
<keyword evidence="3" id="KW-1185">Reference proteome</keyword>
<dbReference type="Proteomes" id="UP000663879">
    <property type="component" value="Unassembled WGS sequence"/>
</dbReference>
<organism evidence="2 3">
    <name type="scientific">Brachionus calyciflorus</name>
    <dbReference type="NCBI Taxonomy" id="104777"/>
    <lineage>
        <taxon>Eukaryota</taxon>
        <taxon>Metazoa</taxon>
        <taxon>Spiralia</taxon>
        <taxon>Gnathifera</taxon>
        <taxon>Rotifera</taxon>
        <taxon>Eurotatoria</taxon>
        <taxon>Monogononta</taxon>
        <taxon>Pseudotrocha</taxon>
        <taxon>Ploima</taxon>
        <taxon>Brachionidae</taxon>
        <taxon>Brachionus</taxon>
    </lineage>
</organism>